<dbReference type="NCBIfam" id="TIGR00278">
    <property type="entry name" value="membrane protein insertion efficiency factor YidD"/>
    <property type="match status" value="1"/>
</dbReference>
<dbReference type="RefSeq" id="WP_125691450.1">
    <property type="nucleotide sequence ID" value="NZ_JBHSSK010000022.1"/>
</dbReference>
<organism evidence="2 3">
    <name type="scientific">Levilactobacillus tongjiangensis</name>
    <dbReference type="NCBI Taxonomy" id="2486023"/>
    <lineage>
        <taxon>Bacteria</taxon>
        <taxon>Bacillati</taxon>
        <taxon>Bacillota</taxon>
        <taxon>Bacilli</taxon>
        <taxon>Lactobacillales</taxon>
        <taxon>Lactobacillaceae</taxon>
        <taxon>Levilactobacillus</taxon>
    </lineage>
</organism>
<protein>
    <recommendedName>
        <fullName evidence="1">Putative membrane protein insertion efficiency factor</fullName>
    </recommendedName>
</protein>
<reference evidence="3" key="1">
    <citation type="journal article" date="2019" name="Int. J. Syst. Evol. Microbiol.">
        <title>The Global Catalogue of Microorganisms (GCM) 10K type strain sequencing project: providing services to taxonomists for standard genome sequencing and annotation.</title>
        <authorList>
            <consortium name="The Broad Institute Genomics Platform"/>
            <consortium name="The Broad Institute Genome Sequencing Center for Infectious Disease"/>
            <person name="Wu L."/>
            <person name="Ma J."/>
        </authorList>
    </citation>
    <scope>NUCLEOTIDE SEQUENCE [LARGE SCALE GENOMIC DNA]</scope>
    <source>
        <strain evidence="3">CCM 8905</strain>
    </source>
</reference>
<dbReference type="PANTHER" id="PTHR33383:SF1">
    <property type="entry name" value="MEMBRANE PROTEIN INSERTION EFFICIENCY FACTOR-RELATED"/>
    <property type="match status" value="1"/>
</dbReference>
<keyword evidence="1" id="KW-0472">Membrane</keyword>
<evidence type="ECO:0000313" key="3">
    <source>
        <dbReference type="Proteomes" id="UP001596254"/>
    </source>
</evidence>
<comment type="function">
    <text evidence="1">Could be involved in insertion of integral membrane proteins into the membrane.</text>
</comment>
<comment type="subcellular location">
    <subcellularLocation>
        <location evidence="1">Cell membrane</location>
        <topology evidence="1">Peripheral membrane protein</topology>
        <orientation evidence="1">Cytoplasmic side</orientation>
    </subcellularLocation>
</comment>
<evidence type="ECO:0000313" key="2">
    <source>
        <dbReference type="EMBL" id="MFC6207461.1"/>
    </source>
</evidence>
<keyword evidence="3" id="KW-1185">Reference proteome</keyword>
<sequence>MRHLLRFLVRGYQRFISPLFPPTCRYYPTCSNYMLQALEKHGAFKGSLMGIARILRCQPFVRGGIDPVPDHFTLKRNVAAERAYRQAMKLDDPPVK</sequence>
<keyword evidence="1" id="KW-1003">Cell membrane</keyword>
<dbReference type="Pfam" id="PF01809">
    <property type="entry name" value="YidD"/>
    <property type="match status" value="1"/>
</dbReference>
<evidence type="ECO:0000256" key="1">
    <source>
        <dbReference type="HAMAP-Rule" id="MF_00386"/>
    </source>
</evidence>
<dbReference type="PANTHER" id="PTHR33383">
    <property type="entry name" value="MEMBRANE PROTEIN INSERTION EFFICIENCY FACTOR-RELATED"/>
    <property type="match status" value="1"/>
</dbReference>
<dbReference type="HAMAP" id="MF_00386">
    <property type="entry name" value="UPF0161_YidD"/>
    <property type="match status" value="1"/>
</dbReference>
<dbReference type="Proteomes" id="UP001596254">
    <property type="component" value="Unassembled WGS sequence"/>
</dbReference>
<name>A0ABW1STQ4_9LACO</name>
<dbReference type="SMART" id="SM01234">
    <property type="entry name" value="Haemolytic"/>
    <property type="match status" value="1"/>
</dbReference>
<dbReference type="InterPro" id="IPR002696">
    <property type="entry name" value="Membr_insert_effic_factor_YidD"/>
</dbReference>
<comment type="similarity">
    <text evidence="1">Belongs to the UPF0161 family.</text>
</comment>
<proteinExistence type="inferred from homology"/>
<accession>A0ABW1STQ4</accession>
<dbReference type="EMBL" id="JBHSSK010000022">
    <property type="protein sequence ID" value="MFC6207461.1"/>
    <property type="molecule type" value="Genomic_DNA"/>
</dbReference>
<comment type="caution">
    <text evidence="2">The sequence shown here is derived from an EMBL/GenBank/DDBJ whole genome shotgun (WGS) entry which is preliminary data.</text>
</comment>
<gene>
    <name evidence="2" type="primary">yidD</name>
    <name evidence="2" type="ORF">ACFP1G_08200</name>
</gene>